<dbReference type="STRING" id="1263868.RESH_02566"/>
<evidence type="ECO:0000313" key="3">
    <source>
        <dbReference type="Proteomes" id="UP000011996"/>
    </source>
</evidence>
<comment type="caution">
    <text evidence="2">The sequence shown here is derived from an EMBL/GenBank/DDBJ whole genome shotgun (WGS) entry which is preliminary data.</text>
</comment>
<gene>
    <name evidence="2" type="ORF">RESH_02566</name>
</gene>
<organism evidence="2 3">
    <name type="scientific">Rhodopirellula europaea SH398</name>
    <dbReference type="NCBI Taxonomy" id="1263868"/>
    <lineage>
        <taxon>Bacteria</taxon>
        <taxon>Pseudomonadati</taxon>
        <taxon>Planctomycetota</taxon>
        <taxon>Planctomycetia</taxon>
        <taxon>Pirellulales</taxon>
        <taxon>Pirellulaceae</taxon>
        <taxon>Rhodopirellula</taxon>
    </lineage>
</organism>
<feature type="region of interest" description="Disordered" evidence="1">
    <location>
        <begin position="1"/>
        <end position="49"/>
    </location>
</feature>
<dbReference type="EMBL" id="ANOF01000083">
    <property type="protein sequence ID" value="EMI26842.1"/>
    <property type="molecule type" value="Genomic_DNA"/>
</dbReference>
<reference evidence="2 3" key="1">
    <citation type="journal article" date="2013" name="Mar. Genomics">
        <title>Expression of sulfatases in Rhodopirellula baltica and the diversity of sulfatases in the genus Rhodopirellula.</title>
        <authorList>
            <person name="Wegner C.E."/>
            <person name="Richter-Heitmann T."/>
            <person name="Klindworth A."/>
            <person name="Klockow C."/>
            <person name="Richter M."/>
            <person name="Achstetter T."/>
            <person name="Glockner F.O."/>
            <person name="Harder J."/>
        </authorList>
    </citation>
    <scope>NUCLEOTIDE SEQUENCE [LARGE SCALE GENOMIC DNA]</scope>
    <source>
        <strain evidence="2 3">SH398</strain>
    </source>
</reference>
<dbReference type="PATRIC" id="fig|1263868.3.peg.2783"/>
<accession>M5SGL7</accession>
<dbReference type="Proteomes" id="UP000011996">
    <property type="component" value="Unassembled WGS sequence"/>
</dbReference>
<sequence>MNTVSAGELRRNLHQTGRETGWTLPNRNNLNGRGENEMLSQAISIPQPS</sequence>
<name>M5SGL7_9BACT</name>
<protein>
    <submittedName>
        <fullName evidence="2">Uncharacterized protein</fullName>
    </submittedName>
</protein>
<feature type="compositionally biased region" description="Polar residues" evidence="1">
    <location>
        <begin position="38"/>
        <end position="49"/>
    </location>
</feature>
<proteinExistence type="predicted"/>
<evidence type="ECO:0000256" key="1">
    <source>
        <dbReference type="SAM" id="MobiDB-lite"/>
    </source>
</evidence>
<evidence type="ECO:0000313" key="2">
    <source>
        <dbReference type="EMBL" id="EMI26842.1"/>
    </source>
</evidence>
<dbReference type="AlphaFoldDB" id="M5SGL7"/>
<feature type="compositionally biased region" description="Low complexity" evidence="1">
    <location>
        <begin position="24"/>
        <end position="33"/>
    </location>
</feature>